<dbReference type="InterPro" id="IPR021109">
    <property type="entry name" value="Peptidase_aspartic_dom_sf"/>
</dbReference>
<dbReference type="CDD" id="cd00303">
    <property type="entry name" value="retropepsin_like"/>
    <property type="match status" value="1"/>
</dbReference>
<dbReference type="SUPFAM" id="SSF50630">
    <property type="entry name" value="Acid proteases"/>
    <property type="match status" value="1"/>
</dbReference>
<proteinExistence type="predicted"/>
<protein>
    <recommendedName>
        <fullName evidence="3">Peptidase A2 domain-containing protein</fullName>
    </recommendedName>
</protein>
<evidence type="ECO:0000313" key="2">
    <source>
        <dbReference type="Proteomes" id="UP000006514"/>
    </source>
</evidence>
<dbReference type="AlphaFoldDB" id="J0LFU3"/>
<dbReference type="OrthoDB" id="5596707at2759"/>
<dbReference type="KEGG" id="adl:AURDEDRAFT_44863"/>
<feature type="non-terminal residue" evidence="1">
    <location>
        <position position="122"/>
    </location>
</feature>
<evidence type="ECO:0008006" key="3">
    <source>
        <dbReference type="Google" id="ProtNLM"/>
    </source>
</evidence>
<dbReference type="InParanoid" id="J0LFU3"/>
<evidence type="ECO:0000313" key="1">
    <source>
        <dbReference type="EMBL" id="EJD36310.1"/>
    </source>
</evidence>
<dbReference type="EMBL" id="JH687865">
    <property type="protein sequence ID" value="EJD36310.1"/>
    <property type="molecule type" value="Genomic_DNA"/>
</dbReference>
<gene>
    <name evidence="1" type="ORF">AURDEDRAFT_44863</name>
</gene>
<sequence length="122" mass="13552">VGKFEVEGMLDGGAQLVIISKRLWVELGRPIDANFPRITLEAANKSKNRTVGLCTNLEVTVYGIPLFLQAHVVEEAPFDLLLGRPFYALAKTSEDTIETGESFITLHDPNSEVKLRVPTKER</sequence>
<keyword evidence="2" id="KW-1185">Reference proteome</keyword>
<name>J0LFU3_AURST</name>
<accession>J0LFU3</accession>
<dbReference type="Gene3D" id="2.40.70.10">
    <property type="entry name" value="Acid Proteases"/>
    <property type="match status" value="1"/>
</dbReference>
<dbReference type="Proteomes" id="UP000006514">
    <property type="component" value="Unassembled WGS sequence"/>
</dbReference>
<feature type="non-terminal residue" evidence="1">
    <location>
        <position position="1"/>
    </location>
</feature>
<dbReference type="eggNOG" id="ENOG502SV8G">
    <property type="taxonomic scope" value="Eukaryota"/>
</dbReference>
<reference evidence="2" key="1">
    <citation type="journal article" date="2012" name="Science">
        <title>The Paleozoic origin of enzymatic lignin decomposition reconstructed from 31 fungal genomes.</title>
        <authorList>
            <person name="Floudas D."/>
            <person name="Binder M."/>
            <person name="Riley R."/>
            <person name="Barry K."/>
            <person name="Blanchette R.A."/>
            <person name="Henrissat B."/>
            <person name="Martinez A.T."/>
            <person name="Otillar R."/>
            <person name="Spatafora J.W."/>
            <person name="Yadav J.S."/>
            <person name="Aerts A."/>
            <person name="Benoit I."/>
            <person name="Boyd A."/>
            <person name="Carlson A."/>
            <person name="Copeland A."/>
            <person name="Coutinho P.M."/>
            <person name="de Vries R.P."/>
            <person name="Ferreira P."/>
            <person name="Findley K."/>
            <person name="Foster B."/>
            <person name="Gaskell J."/>
            <person name="Glotzer D."/>
            <person name="Gorecki P."/>
            <person name="Heitman J."/>
            <person name="Hesse C."/>
            <person name="Hori C."/>
            <person name="Igarashi K."/>
            <person name="Jurgens J.A."/>
            <person name="Kallen N."/>
            <person name="Kersten P."/>
            <person name="Kohler A."/>
            <person name="Kuees U."/>
            <person name="Kumar T.K.A."/>
            <person name="Kuo A."/>
            <person name="LaButti K."/>
            <person name="Larrondo L.F."/>
            <person name="Lindquist E."/>
            <person name="Ling A."/>
            <person name="Lombard V."/>
            <person name="Lucas S."/>
            <person name="Lundell T."/>
            <person name="Martin R."/>
            <person name="McLaughlin D.J."/>
            <person name="Morgenstern I."/>
            <person name="Morin E."/>
            <person name="Murat C."/>
            <person name="Nagy L.G."/>
            <person name="Nolan M."/>
            <person name="Ohm R.A."/>
            <person name="Patyshakuliyeva A."/>
            <person name="Rokas A."/>
            <person name="Ruiz-Duenas F.J."/>
            <person name="Sabat G."/>
            <person name="Salamov A."/>
            <person name="Samejima M."/>
            <person name="Schmutz J."/>
            <person name="Slot J.C."/>
            <person name="St John F."/>
            <person name="Stenlid J."/>
            <person name="Sun H."/>
            <person name="Sun S."/>
            <person name="Syed K."/>
            <person name="Tsang A."/>
            <person name="Wiebenga A."/>
            <person name="Young D."/>
            <person name="Pisabarro A."/>
            <person name="Eastwood D.C."/>
            <person name="Martin F."/>
            <person name="Cullen D."/>
            <person name="Grigoriev I.V."/>
            <person name="Hibbett D.S."/>
        </authorList>
    </citation>
    <scope>NUCLEOTIDE SEQUENCE [LARGE SCALE GENOMIC DNA]</scope>
    <source>
        <strain evidence="2">TFB10046</strain>
    </source>
</reference>
<organism evidence="1 2">
    <name type="scientific">Auricularia subglabra (strain TFB-10046 / SS5)</name>
    <name type="common">White-rot fungus</name>
    <name type="synonym">Auricularia delicata (strain TFB10046)</name>
    <dbReference type="NCBI Taxonomy" id="717982"/>
    <lineage>
        <taxon>Eukaryota</taxon>
        <taxon>Fungi</taxon>
        <taxon>Dikarya</taxon>
        <taxon>Basidiomycota</taxon>
        <taxon>Agaricomycotina</taxon>
        <taxon>Agaricomycetes</taxon>
        <taxon>Auriculariales</taxon>
        <taxon>Auriculariaceae</taxon>
        <taxon>Auricularia</taxon>
    </lineage>
</organism>